<feature type="region of interest" description="Disordered" evidence="1">
    <location>
        <begin position="58"/>
        <end position="78"/>
    </location>
</feature>
<organism evidence="3 4">
    <name type="scientific">Actinomadura violacea</name>
    <dbReference type="NCBI Taxonomy" id="2819934"/>
    <lineage>
        <taxon>Bacteria</taxon>
        <taxon>Bacillati</taxon>
        <taxon>Actinomycetota</taxon>
        <taxon>Actinomycetes</taxon>
        <taxon>Streptosporangiales</taxon>
        <taxon>Thermomonosporaceae</taxon>
        <taxon>Actinomadura</taxon>
    </lineage>
</organism>
<evidence type="ECO:0000313" key="4">
    <source>
        <dbReference type="Proteomes" id="UP000680206"/>
    </source>
</evidence>
<feature type="transmembrane region" description="Helical" evidence="2">
    <location>
        <begin position="36"/>
        <end position="55"/>
    </location>
</feature>
<keyword evidence="2" id="KW-1133">Transmembrane helix</keyword>
<feature type="transmembrane region" description="Helical" evidence="2">
    <location>
        <begin position="12"/>
        <end position="30"/>
    </location>
</feature>
<name>A0ABS3RXS1_9ACTN</name>
<dbReference type="RefSeq" id="WP_208244911.1">
    <property type="nucleotide sequence ID" value="NZ_JAGEPF010000018.1"/>
</dbReference>
<proteinExistence type="predicted"/>
<keyword evidence="2" id="KW-0472">Membrane</keyword>
<evidence type="ECO:0000313" key="3">
    <source>
        <dbReference type="EMBL" id="MBO2461554.1"/>
    </source>
</evidence>
<dbReference type="EMBL" id="JAGEPF010000018">
    <property type="protein sequence ID" value="MBO2461554.1"/>
    <property type="molecule type" value="Genomic_DNA"/>
</dbReference>
<protein>
    <submittedName>
        <fullName evidence="3">Uncharacterized protein</fullName>
    </submittedName>
</protein>
<reference evidence="3 4" key="1">
    <citation type="submission" date="2021-03" db="EMBL/GenBank/DDBJ databases">
        <title>Actinomadura violae sp. nov., isolated from lichen in Thailand.</title>
        <authorList>
            <person name="Kanchanasin P."/>
            <person name="Saeng-In P."/>
            <person name="Phongsopitanun W."/>
            <person name="Yuki M."/>
            <person name="Kudo T."/>
            <person name="Ohkuma M."/>
            <person name="Tanasupawat S."/>
        </authorList>
    </citation>
    <scope>NUCLEOTIDE SEQUENCE [LARGE SCALE GENOMIC DNA]</scope>
    <source>
        <strain evidence="3 4">LCR2-06</strain>
    </source>
</reference>
<sequence length="78" mass="8269">MRGWRRAPWRAELSGAIALASAVVLGLLYWRTGVGPYGGGAMVMALFGVMLAWPVREPGAHSKAPGTHRGAARGGLRR</sequence>
<keyword evidence="2" id="KW-0812">Transmembrane</keyword>
<dbReference type="Proteomes" id="UP000680206">
    <property type="component" value="Unassembled WGS sequence"/>
</dbReference>
<evidence type="ECO:0000256" key="1">
    <source>
        <dbReference type="SAM" id="MobiDB-lite"/>
    </source>
</evidence>
<evidence type="ECO:0000256" key="2">
    <source>
        <dbReference type="SAM" id="Phobius"/>
    </source>
</evidence>
<accession>A0ABS3RXS1</accession>
<keyword evidence="4" id="KW-1185">Reference proteome</keyword>
<gene>
    <name evidence="3" type="ORF">J4709_28625</name>
</gene>
<comment type="caution">
    <text evidence="3">The sequence shown here is derived from an EMBL/GenBank/DDBJ whole genome shotgun (WGS) entry which is preliminary data.</text>
</comment>